<dbReference type="PATRIC" id="fig|362413.3.peg.4272"/>
<dbReference type="PANTHER" id="PTHR43158">
    <property type="entry name" value="SKFA PEPTIDE EXPORT ATP-BINDING PROTEIN SKFE"/>
    <property type="match status" value="1"/>
</dbReference>
<gene>
    <name evidence="4" type="ORF">RC62_4352</name>
</gene>
<dbReference type="InterPro" id="IPR003439">
    <property type="entry name" value="ABC_transporter-like_ATP-bd"/>
</dbReference>
<organism evidence="4 5">
    <name type="scientific">Flavobacterium aquidurense</name>
    <dbReference type="NCBI Taxonomy" id="362413"/>
    <lineage>
        <taxon>Bacteria</taxon>
        <taxon>Pseudomonadati</taxon>
        <taxon>Bacteroidota</taxon>
        <taxon>Flavobacteriia</taxon>
        <taxon>Flavobacteriales</taxon>
        <taxon>Flavobacteriaceae</taxon>
        <taxon>Flavobacterium</taxon>
    </lineage>
</organism>
<dbReference type="GO" id="GO:0016887">
    <property type="term" value="F:ATP hydrolysis activity"/>
    <property type="evidence" value="ECO:0007669"/>
    <property type="project" value="InterPro"/>
</dbReference>
<dbReference type="EMBL" id="JRLF01000009">
    <property type="protein sequence ID" value="KQB40977.1"/>
    <property type="molecule type" value="Genomic_DNA"/>
</dbReference>
<sequence length="224" mass="25513">MKKHILEVDGVQKKYDERVILSDVYLKCETSQIIGLLGRNGSGKSTLLKIIFGIISAPNKCIRIDSVSKNKQNNLSSEISYLSQEQFIPNHLSVKKAILLSIDKQKLKFFYEDDFIQSILNKRINHLSSGELRYLEIKIVLFNPSKFVLLDEPYNGLSPIMADLVNEMIKGNSHKKGIVITDHNYQNVIRISTQLVLIKEGKTHYIRDKAELVDKGYLTSSAFL</sequence>
<dbReference type="Pfam" id="PF00005">
    <property type="entry name" value="ABC_tran"/>
    <property type="match status" value="1"/>
</dbReference>
<evidence type="ECO:0000256" key="2">
    <source>
        <dbReference type="ARBA" id="ARBA00022840"/>
    </source>
</evidence>
<feature type="domain" description="ABC transporter" evidence="3">
    <location>
        <begin position="6"/>
        <end position="224"/>
    </location>
</feature>
<name>A0A0Q0XX28_9FLAO</name>
<dbReference type="PANTHER" id="PTHR43158:SF1">
    <property type="entry name" value="ABC TRANSPORTER, ATP-BINDING PROTEIN"/>
    <property type="match status" value="1"/>
</dbReference>
<evidence type="ECO:0000256" key="1">
    <source>
        <dbReference type="ARBA" id="ARBA00022741"/>
    </source>
</evidence>
<dbReference type="PROSITE" id="PS50893">
    <property type="entry name" value="ABC_TRANSPORTER_2"/>
    <property type="match status" value="1"/>
</dbReference>
<evidence type="ECO:0000259" key="3">
    <source>
        <dbReference type="PROSITE" id="PS50893"/>
    </source>
</evidence>
<protein>
    <submittedName>
        <fullName evidence="4">ABC transporter related protein</fullName>
    </submittedName>
</protein>
<proteinExistence type="predicted"/>
<dbReference type="InterPro" id="IPR027417">
    <property type="entry name" value="P-loop_NTPase"/>
</dbReference>
<dbReference type="SMART" id="SM00382">
    <property type="entry name" value="AAA"/>
    <property type="match status" value="1"/>
</dbReference>
<dbReference type="InterPro" id="IPR003593">
    <property type="entry name" value="AAA+_ATPase"/>
</dbReference>
<evidence type="ECO:0000313" key="5">
    <source>
        <dbReference type="Proteomes" id="UP000050443"/>
    </source>
</evidence>
<keyword evidence="2" id="KW-0067">ATP-binding</keyword>
<dbReference type="AlphaFoldDB" id="A0A0Q0XX28"/>
<comment type="caution">
    <text evidence="4">The sequence shown here is derived from an EMBL/GenBank/DDBJ whole genome shotgun (WGS) entry which is preliminary data.</text>
</comment>
<dbReference type="GO" id="GO:0005524">
    <property type="term" value="F:ATP binding"/>
    <property type="evidence" value="ECO:0007669"/>
    <property type="project" value="UniProtKB-KW"/>
</dbReference>
<reference evidence="4 5" key="1">
    <citation type="submission" date="2014-09" db="EMBL/GenBank/DDBJ databases">
        <title>Genome sequence of Flavobacterium aquidurense RC62.</title>
        <authorList>
            <person name="Kim J.F."/>
            <person name="Kwak M.-J."/>
        </authorList>
    </citation>
    <scope>NUCLEOTIDE SEQUENCE [LARGE SCALE GENOMIC DNA]</scope>
    <source>
        <strain evidence="4 5">RC62</strain>
    </source>
</reference>
<keyword evidence="1" id="KW-0547">Nucleotide-binding</keyword>
<dbReference type="OrthoDB" id="9801987at2"/>
<evidence type="ECO:0000313" key="4">
    <source>
        <dbReference type="EMBL" id="KQB40977.1"/>
    </source>
</evidence>
<dbReference type="RefSeq" id="WP_055093937.1">
    <property type="nucleotide sequence ID" value="NZ_JRLF01000009.1"/>
</dbReference>
<dbReference type="STRING" id="362413.RC62_4352"/>
<dbReference type="Gene3D" id="3.40.50.300">
    <property type="entry name" value="P-loop containing nucleotide triphosphate hydrolases"/>
    <property type="match status" value="1"/>
</dbReference>
<dbReference type="SUPFAM" id="SSF52540">
    <property type="entry name" value="P-loop containing nucleoside triphosphate hydrolases"/>
    <property type="match status" value="1"/>
</dbReference>
<dbReference type="Proteomes" id="UP000050443">
    <property type="component" value="Unassembled WGS sequence"/>
</dbReference>
<accession>A0A0Q0XX28</accession>